<protein>
    <submittedName>
        <fullName evidence="1">Uncharacterized protein</fullName>
    </submittedName>
</protein>
<proteinExistence type="predicted"/>
<dbReference type="EMBL" id="MTEJ01000027">
    <property type="protein sequence ID" value="OQX14589.1"/>
    <property type="molecule type" value="Genomic_DNA"/>
</dbReference>
<dbReference type="Proteomes" id="UP000192491">
    <property type="component" value="Unassembled WGS sequence"/>
</dbReference>
<name>A0A1Y1QVN4_9GAMM</name>
<comment type="caution">
    <text evidence="1">The sequence shown here is derived from an EMBL/GenBank/DDBJ whole genome shotgun (WGS) entry which is preliminary data.</text>
</comment>
<reference evidence="1 2" key="1">
    <citation type="submission" date="2017-01" db="EMBL/GenBank/DDBJ databases">
        <title>Novel large sulfur bacteria in the metagenomes of groundwater-fed chemosynthetic microbial mats in the Lake Huron basin.</title>
        <authorList>
            <person name="Sharrar A.M."/>
            <person name="Flood B.E."/>
            <person name="Bailey J.V."/>
            <person name="Jones D.S."/>
            <person name="Biddanda B."/>
            <person name="Ruberg S.A."/>
            <person name="Marcus D.N."/>
            <person name="Dick G.J."/>
        </authorList>
    </citation>
    <scope>NUCLEOTIDE SEQUENCE [LARGE SCALE GENOMIC DNA]</scope>
    <source>
        <strain evidence="1">A8</strain>
    </source>
</reference>
<dbReference type="AlphaFoldDB" id="A0A1Y1QVN4"/>
<organism evidence="1 2">
    <name type="scientific">Thiothrix lacustris</name>
    <dbReference type="NCBI Taxonomy" id="525917"/>
    <lineage>
        <taxon>Bacteria</taxon>
        <taxon>Pseudomonadati</taxon>
        <taxon>Pseudomonadota</taxon>
        <taxon>Gammaproteobacteria</taxon>
        <taxon>Thiotrichales</taxon>
        <taxon>Thiotrichaceae</taxon>
        <taxon>Thiothrix</taxon>
    </lineage>
</organism>
<gene>
    <name evidence="1" type="ORF">BWK73_09345</name>
</gene>
<evidence type="ECO:0000313" key="2">
    <source>
        <dbReference type="Proteomes" id="UP000192491"/>
    </source>
</evidence>
<sequence length="106" mass="12342">MEIFGVTKDGTHHPLDIETLHPEIKIKLEAKFLIRRCVGNYLGHWMFDRDEHDDAEFDATVGEFSDEIIQELYDKINAHHAKNYQRLLALASAHCPNDHPDFEEIN</sequence>
<evidence type="ECO:0000313" key="1">
    <source>
        <dbReference type="EMBL" id="OQX14589.1"/>
    </source>
</evidence>
<accession>A0A1Y1QVN4</accession>